<keyword evidence="2" id="KW-1185">Reference proteome</keyword>
<dbReference type="RefSeq" id="WP_184879451.1">
    <property type="nucleotide sequence ID" value="NZ_JACHEF010000021.1"/>
</dbReference>
<dbReference type="Proteomes" id="UP000556329">
    <property type="component" value="Unassembled WGS sequence"/>
</dbReference>
<comment type="caution">
    <text evidence="1">The sequence shown here is derived from an EMBL/GenBank/DDBJ whole genome shotgun (WGS) entry which is preliminary data.</text>
</comment>
<accession>A0A841PVS6</accession>
<proteinExistence type="predicted"/>
<evidence type="ECO:0000313" key="2">
    <source>
        <dbReference type="Proteomes" id="UP000556329"/>
    </source>
</evidence>
<sequence>MTAGTGVYFDTLKELFFDPFTKETGIETVLVNNGSYSEVLTKVHAMSEADAMEWDVFATTYDTVRSPASQTMSRTWVIARS</sequence>
<dbReference type="AlphaFoldDB" id="A0A841PVS6"/>
<protein>
    <submittedName>
        <fullName evidence="1">Spermidine/putrescine-binding protein</fullName>
    </submittedName>
</protein>
<evidence type="ECO:0000313" key="1">
    <source>
        <dbReference type="EMBL" id="MBB6414349.1"/>
    </source>
</evidence>
<reference evidence="1 2" key="1">
    <citation type="submission" date="2020-08" db="EMBL/GenBank/DDBJ databases">
        <title>Genomic Encyclopedia of Type Strains, Phase IV (KMG-IV): sequencing the most valuable type-strain genomes for metagenomic binning, comparative biology and taxonomic classification.</title>
        <authorList>
            <person name="Goeker M."/>
        </authorList>
    </citation>
    <scope>NUCLEOTIDE SEQUENCE [LARGE SCALE GENOMIC DNA]</scope>
    <source>
        <strain evidence="1 2">DSM 100039</strain>
    </source>
</reference>
<name>A0A841PVS6_9HYPH</name>
<gene>
    <name evidence="1" type="ORF">HNQ71_007059</name>
</gene>
<dbReference type="SUPFAM" id="SSF53850">
    <property type="entry name" value="Periplasmic binding protein-like II"/>
    <property type="match status" value="1"/>
</dbReference>
<dbReference type="Gene3D" id="3.40.190.10">
    <property type="entry name" value="Periplasmic binding protein-like II"/>
    <property type="match status" value="1"/>
</dbReference>
<dbReference type="EMBL" id="JACHEF010000021">
    <property type="protein sequence ID" value="MBB6414349.1"/>
    <property type="molecule type" value="Genomic_DNA"/>
</dbReference>
<organism evidence="1 2">
    <name type="scientific">Mesorhizobium sangaii</name>
    <dbReference type="NCBI Taxonomy" id="505389"/>
    <lineage>
        <taxon>Bacteria</taxon>
        <taxon>Pseudomonadati</taxon>
        <taxon>Pseudomonadota</taxon>
        <taxon>Alphaproteobacteria</taxon>
        <taxon>Hyphomicrobiales</taxon>
        <taxon>Phyllobacteriaceae</taxon>
        <taxon>Mesorhizobium</taxon>
    </lineage>
</organism>